<dbReference type="Pfam" id="PF19700">
    <property type="entry name" value="DUF6198"/>
    <property type="match status" value="1"/>
</dbReference>
<feature type="transmembrane region" description="Helical" evidence="1">
    <location>
        <begin position="65"/>
        <end position="86"/>
    </location>
</feature>
<name>A0A1D9NYL7_9FIRM</name>
<protein>
    <recommendedName>
        <fullName evidence="4">Membrane protein YczE</fullName>
    </recommendedName>
</protein>
<dbReference type="KEGG" id="bhu:bhn_I0359"/>
<evidence type="ECO:0000313" key="2">
    <source>
        <dbReference type="EMBL" id="AOZ95393.1"/>
    </source>
</evidence>
<keyword evidence="3" id="KW-1185">Reference proteome</keyword>
<organism evidence="2 3">
    <name type="scientific">Butyrivibrio hungatei</name>
    <dbReference type="NCBI Taxonomy" id="185008"/>
    <lineage>
        <taxon>Bacteria</taxon>
        <taxon>Bacillati</taxon>
        <taxon>Bacillota</taxon>
        <taxon>Clostridia</taxon>
        <taxon>Lachnospirales</taxon>
        <taxon>Lachnospiraceae</taxon>
        <taxon>Butyrivibrio</taxon>
    </lineage>
</organism>
<keyword evidence="1" id="KW-1133">Transmembrane helix</keyword>
<dbReference type="InterPro" id="IPR038750">
    <property type="entry name" value="YczE/YyaS-like"/>
</dbReference>
<evidence type="ECO:0000313" key="3">
    <source>
        <dbReference type="Proteomes" id="UP000179284"/>
    </source>
</evidence>
<proteinExistence type="predicted"/>
<reference evidence="3" key="1">
    <citation type="submission" date="2016-10" db="EMBL/GenBank/DDBJ databases">
        <title>The complete genome sequence of the rumen bacterium Butyrivibrio hungatei MB2003.</title>
        <authorList>
            <person name="Palevich N."/>
            <person name="Kelly W.J."/>
            <person name="Leahy S.C."/>
            <person name="Altermann E."/>
            <person name="Rakonjac J."/>
            <person name="Attwood G.T."/>
        </authorList>
    </citation>
    <scope>NUCLEOTIDE SEQUENCE [LARGE SCALE GENOMIC DNA]</scope>
    <source>
        <strain evidence="3">MB2003</strain>
    </source>
</reference>
<feature type="transmembrane region" description="Helical" evidence="1">
    <location>
        <begin position="22"/>
        <end position="44"/>
    </location>
</feature>
<dbReference type="AlphaFoldDB" id="A0A1D9NYL7"/>
<sequence length="237" mass="25340">MGVFNDMLKNASLHQNNSWKQIAMNMLLAAVSLFINGFGIYLTIQANIGASPWDVLHIGMSKSLGILYGTASIIVSLSILAIDISLREPIGIAMFIDSIVVGKSVDFFNRINLVPKCTSPVLGVAVMLLGLTIAAYTQYTYMTASLGCGPRDTLLVALSKRIKKVPIGGLSIALLTTVTFIGWLLGGPVGIGTLISAFATGPIMQVAFKSVKFNAAEVHHQRIDESFKTVFTHSHAA</sequence>
<dbReference type="PANTHER" id="PTHR40078:SF1">
    <property type="entry name" value="INTEGRAL MEMBRANE PROTEIN"/>
    <property type="match status" value="1"/>
</dbReference>
<feature type="transmembrane region" description="Helical" evidence="1">
    <location>
        <begin position="121"/>
        <end position="144"/>
    </location>
</feature>
<dbReference type="EMBL" id="CP017831">
    <property type="protein sequence ID" value="AOZ95393.1"/>
    <property type="molecule type" value="Genomic_DNA"/>
</dbReference>
<keyword evidence="1" id="KW-0812">Transmembrane</keyword>
<dbReference type="PANTHER" id="PTHR40078">
    <property type="entry name" value="INTEGRAL MEMBRANE PROTEIN-RELATED"/>
    <property type="match status" value="1"/>
</dbReference>
<gene>
    <name evidence="2" type="ORF">bhn_I0359</name>
</gene>
<accession>A0A1D9NYL7</accession>
<keyword evidence="1" id="KW-0472">Membrane</keyword>
<evidence type="ECO:0000256" key="1">
    <source>
        <dbReference type="SAM" id="Phobius"/>
    </source>
</evidence>
<dbReference type="Proteomes" id="UP000179284">
    <property type="component" value="Chromosome I"/>
</dbReference>
<evidence type="ECO:0008006" key="4">
    <source>
        <dbReference type="Google" id="ProtNLM"/>
    </source>
</evidence>